<dbReference type="EMBL" id="JAPUUL010004252">
    <property type="protein sequence ID" value="KAJ8119931.1"/>
    <property type="molecule type" value="Genomic_DNA"/>
</dbReference>
<gene>
    <name evidence="1" type="ORF">O1611_g10498</name>
</gene>
<accession>A0ACC2IXH9</accession>
<reference evidence="1" key="1">
    <citation type="submission" date="2022-12" db="EMBL/GenBank/DDBJ databases">
        <title>Genome Sequence of Lasiodiplodia mahajangana.</title>
        <authorList>
            <person name="Buettner E."/>
        </authorList>
    </citation>
    <scope>NUCLEOTIDE SEQUENCE</scope>
    <source>
        <strain evidence="1">VT137</strain>
    </source>
</reference>
<organism evidence="1 2">
    <name type="scientific">Lasiodiplodia mahajangana</name>
    <dbReference type="NCBI Taxonomy" id="1108764"/>
    <lineage>
        <taxon>Eukaryota</taxon>
        <taxon>Fungi</taxon>
        <taxon>Dikarya</taxon>
        <taxon>Ascomycota</taxon>
        <taxon>Pezizomycotina</taxon>
        <taxon>Dothideomycetes</taxon>
        <taxon>Dothideomycetes incertae sedis</taxon>
        <taxon>Botryosphaeriales</taxon>
        <taxon>Botryosphaeriaceae</taxon>
        <taxon>Lasiodiplodia</taxon>
    </lineage>
</organism>
<sequence>MPKYTLNWPQNKALKRNAHKLNQRLVKREFDLMKLSKKADCDKIDRSVTEISDKNVATGNHRCSSSRLEGPGNLDRGSTA</sequence>
<dbReference type="Proteomes" id="UP001153332">
    <property type="component" value="Unassembled WGS sequence"/>
</dbReference>
<proteinExistence type="predicted"/>
<comment type="caution">
    <text evidence="1">The sequence shown here is derived from an EMBL/GenBank/DDBJ whole genome shotgun (WGS) entry which is preliminary data.</text>
</comment>
<keyword evidence="2" id="KW-1185">Reference proteome</keyword>
<protein>
    <submittedName>
        <fullName evidence="1">Uncharacterized protein</fullName>
    </submittedName>
</protein>
<name>A0ACC2IXH9_9PEZI</name>
<evidence type="ECO:0000313" key="2">
    <source>
        <dbReference type="Proteomes" id="UP001153332"/>
    </source>
</evidence>
<evidence type="ECO:0000313" key="1">
    <source>
        <dbReference type="EMBL" id="KAJ8119931.1"/>
    </source>
</evidence>